<gene>
    <name evidence="4" type="ORF">MUN87_10615</name>
</gene>
<feature type="domain" description="SGNH hydrolase-type esterase" evidence="3">
    <location>
        <begin position="9"/>
        <end position="174"/>
    </location>
</feature>
<dbReference type="EMBL" id="CP095071">
    <property type="protein sequence ID" value="UOQ87300.1"/>
    <property type="molecule type" value="Genomic_DNA"/>
</dbReference>
<dbReference type="CDD" id="cd01821">
    <property type="entry name" value="Rhamnogalacturan_acetylesterase_like"/>
    <property type="match status" value="1"/>
</dbReference>
<comment type="similarity">
    <text evidence="1">Belongs to the 'GDSL' lipolytic enzyme family.</text>
</comment>
<dbReference type="InterPro" id="IPR036514">
    <property type="entry name" value="SGNH_hydro_sf"/>
</dbReference>
<dbReference type="PANTHER" id="PTHR43695:SF1">
    <property type="entry name" value="RHAMNOGALACTURONAN ACETYLESTERASE"/>
    <property type="match status" value="1"/>
</dbReference>
<dbReference type="InterPro" id="IPR037459">
    <property type="entry name" value="RhgT-like"/>
</dbReference>
<keyword evidence="5" id="KW-1185">Reference proteome</keyword>
<protein>
    <submittedName>
        <fullName evidence="4">Rhamnogalacturonan acetylesterase</fullName>
    </submittedName>
</protein>
<accession>A0ABY4GT29</accession>
<dbReference type="Pfam" id="PF13472">
    <property type="entry name" value="Lipase_GDSL_2"/>
    <property type="match status" value="1"/>
</dbReference>
<dbReference type="RefSeq" id="WP_244747738.1">
    <property type="nucleotide sequence ID" value="NZ_CP095071.1"/>
</dbReference>
<dbReference type="PANTHER" id="PTHR43695">
    <property type="entry name" value="PUTATIVE (AFU_ORTHOLOGUE AFUA_2G17250)-RELATED"/>
    <property type="match status" value="1"/>
</dbReference>
<organism evidence="4 5">
    <name type="scientific">Gracilibacillus salinarum</name>
    <dbReference type="NCBI Taxonomy" id="2932255"/>
    <lineage>
        <taxon>Bacteria</taxon>
        <taxon>Bacillati</taxon>
        <taxon>Bacillota</taxon>
        <taxon>Bacilli</taxon>
        <taxon>Bacillales</taxon>
        <taxon>Bacillaceae</taxon>
        <taxon>Gracilibacillus</taxon>
    </lineage>
</organism>
<dbReference type="InterPro" id="IPR013830">
    <property type="entry name" value="SGNH_hydro"/>
</dbReference>
<evidence type="ECO:0000313" key="4">
    <source>
        <dbReference type="EMBL" id="UOQ87300.1"/>
    </source>
</evidence>
<dbReference type="SUPFAM" id="SSF52266">
    <property type="entry name" value="SGNH hydrolase"/>
    <property type="match status" value="1"/>
</dbReference>
<proteinExistence type="inferred from homology"/>
<sequence>MPTRLFLAGDSTMAEAEDFKYPQMGWGQTLQQYFTEDLIVKNHASSGRSTKSFIDEGRWDAIEREFQAGDYVLIQFGHNDQKPDEERATKPFTTYQDNLRFFVQRARSYQVTPILLTSIARRHFDESGGLKATHGDYPEAMRELAVAEQADCIDMLLRTREALQQMGDADSKQWFMQLAPGEYDAYPNGEQDDTHLHERGAHQHCQLFAQEILRLEHPLATYVQQHAIKG</sequence>
<name>A0ABY4GT29_9BACI</name>
<evidence type="ECO:0000259" key="3">
    <source>
        <dbReference type="Pfam" id="PF13472"/>
    </source>
</evidence>
<evidence type="ECO:0000313" key="5">
    <source>
        <dbReference type="Proteomes" id="UP000831537"/>
    </source>
</evidence>
<evidence type="ECO:0000256" key="1">
    <source>
        <dbReference type="ARBA" id="ARBA00008668"/>
    </source>
</evidence>
<dbReference type="Gene3D" id="3.40.50.1110">
    <property type="entry name" value="SGNH hydrolase"/>
    <property type="match status" value="1"/>
</dbReference>
<keyword evidence="2" id="KW-0378">Hydrolase</keyword>
<evidence type="ECO:0000256" key="2">
    <source>
        <dbReference type="ARBA" id="ARBA00022801"/>
    </source>
</evidence>
<reference evidence="4 5" key="1">
    <citation type="submission" date="2022-04" db="EMBL/GenBank/DDBJ databases">
        <title>Gracilibacillus sp. isolated from saltern.</title>
        <authorList>
            <person name="Won M."/>
            <person name="Lee C.-M."/>
            <person name="Woen H.-Y."/>
            <person name="Kwon S.-W."/>
        </authorList>
    </citation>
    <scope>NUCLEOTIDE SEQUENCE [LARGE SCALE GENOMIC DNA]</scope>
    <source>
        <strain evidence="4 5">SSPM10-3</strain>
    </source>
</reference>
<dbReference type="Proteomes" id="UP000831537">
    <property type="component" value="Chromosome"/>
</dbReference>